<evidence type="ECO:0000256" key="1">
    <source>
        <dbReference type="ARBA" id="ARBA00022614"/>
    </source>
</evidence>
<organism evidence="4 6">
    <name type="scientific">Plasmodiophora brassicae</name>
    <name type="common">Clubroot disease agent</name>
    <dbReference type="NCBI Taxonomy" id="37360"/>
    <lineage>
        <taxon>Eukaryota</taxon>
        <taxon>Sar</taxon>
        <taxon>Rhizaria</taxon>
        <taxon>Endomyxa</taxon>
        <taxon>Phytomyxea</taxon>
        <taxon>Plasmodiophorida</taxon>
        <taxon>Plasmodiophoridae</taxon>
        <taxon>Plasmodiophora</taxon>
    </lineage>
</organism>
<dbReference type="PANTHER" id="PTHR46652:SF7">
    <property type="entry name" value="LEUCINE-RICH REPEAT AND IQ DOMAIN-CONTAINING PROTEIN 1"/>
    <property type="match status" value="1"/>
</dbReference>
<dbReference type="Proteomes" id="UP000039324">
    <property type="component" value="Unassembled WGS sequence"/>
</dbReference>
<name>A0A0G4J0I9_PLABS</name>
<dbReference type="SMART" id="SM00369">
    <property type="entry name" value="LRR_TYP"/>
    <property type="match status" value="8"/>
</dbReference>
<dbReference type="InterPro" id="IPR050836">
    <property type="entry name" value="SDS22/Internalin_LRR"/>
</dbReference>
<dbReference type="PANTHER" id="PTHR46652">
    <property type="entry name" value="LEUCINE-RICH REPEAT AND IQ DOMAIN-CONTAINING PROTEIN 1-RELATED"/>
    <property type="match status" value="1"/>
</dbReference>
<dbReference type="InterPro" id="IPR003591">
    <property type="entry name" value="Leu-rich_rpt_typical-subtyp"/>
</dbReference>
<dbReference type="Gene3D" id="3.80.10.10">
    <property type="entry name" value="Ribonuclease Inhibitor"/>
    <property type="match status" value="2"/>
</dbReference>
<dbReference type="OrthoDB" id="1517790at2759"/>
<evidence type="ECO:0000313" key="4">
    <source>
        <dbReference type="EMBL" id="CEP01098.1"/>
    </source>
</evidence>
<evidence type="ECO:0000256" key="3">
    <source>
        <dbReference type="SAM" id="MobiDB-lite"/>
    </source>
</evidence>
<dbReference type="OMA" id="QGLKSCA"/>
<geneLocation type="mitochondrion" evidence="5"/>
<keyword evidence="2" id="KW-0677">Repeat</keyword>
<evidence type="ECO:0000313" key="6">
    <source>
        <dbReference type="Proteomes" id="UP000039324"/>
    </source>
</evidence>
<dbReference type="EMBL" id="OVEO01000007">
    <property type="protein sequence ID" value="SPQ97024.1"/>
    <property type="molecule type" value="Genomic_DNA"/>
</dbReference>
<dbReference type="SMART" id="SM00364">
    <property type="entry name" value="LRR_BAC"/>
    <property type="match status" value="4"/>
</dbReference>
<evidence type="ECO:0000313" key="7">
    <source>
        <dbReference type="Proteomes" id="UP000290189"/>
    </source>
</evidence>
<dbReference type="EMBL" id="CDSF01000108">
    <property type="protein sequence ID" value="CEP01098.1"/>
    <property type="molecule type" value="Genomic_DNA"/>
</dbReference>
<feature type="compositionally biased region" description="Basic residues" evidence="3">
    <location>
        <begin position="423"/>
        <end position="438"/>
    </location>
</feature>
<dbReference type="AlphaFoldDB" id="A0A0G4J0I9"/>
<evidence type="ECO:0000256" key="2">
    <source>
        <dbReference type="ARBA" id="ARBA00022737"/>
    </source>
</evidence>
<dbReference type="PROSITE" id="PS51450">
    <property type="entry name" value="LRR"/>
    <property type="match status" value="3"/>
</dbReference>
<dbReference type="InterPro" id="IPR032675">
    <property type="entry name" value="LRR_dom_sf"/>
</dbReference>
<proteinExistence type="predicted"/>
<gene>
    <name evidence="4" type="ORF">PBRA_008410</name>
    <name evidence="5" type="ORF">PLBR_LOCUS4239</name>
</gene>
<dbReference type="InterPro" id="IPR001611">
    <property type="entry name" value="Leu-rich_rpt"/>
</dbReference>
<evidence type="ECO:0008006" key="8">
    <source>
        <dbReference type="Google" id="ProtNLM"/>
    </source>
</evidence>
<feature type="region of interest" description="Disordered" evidence="3">
    <location>
        <begin position="391"/>
        <end position="438"/>
    </location>
</feature>
<dbReference type="STRING" id="37360.A0A0G4J0I9"/>
<protein>
    <recommendedName>
        <fullName evidence="8">U2A'/phosphoprotein 32 family A C-terminal domain-containing protein</fullName>
    </recommendedName>
</protein>
<reference evidence="4 6" key="1">
    <citation type="submission" date="2015-02" db="EMBL/GenBank/DDBJ databases">
        <authorList>
            <person name="Chooi Y.-H."/>
        </authorList>
    </citation>
    <scope>NUCLEOTIDE SEQUENCE [LARGE SCALE GENOMIC DNA]</scope>
    <source>
        <strain evidence="4">E3</strain>
    </source>
</reference>
<sequence length="438" mass="47787">MHICGRPCKRNRSDNIGNDDVLQAARSPRRSPWRSPTLGTSAPCLPAVMRTLNALTASVCSGGKDHRTITVLDAKGRNFAELDDISELQLLKRVVLDNNEITSLAGLKDNTDLESVSARNNAISEVNPADMAGWTRLVFLDLSHNKLTQLEALPRFEHLRALLLNNNALRTLPKLAGLPALKKVMVSHNQLETLDWCLWASLQSLEALSASGNLLKTLPSSMSKLHSLTNLRLNRNRFTTVPACIAQMSRLALLDLGNNRIATLDSLRETLAHLPALRNLNLQGNPVCDLDEYHDAIRNMLPNLQVLDGGAVDRARPAKRQKVVVDDAIDFEEFAAKPKASKPDQAPAQPAKALEVRVIVKKVAAPATGTDAIRHALGDLERLNAVIGLNSGNAWEDDDDSQRSGGVDREQAAATSNASCQAGKKRRRQKKKKTGVAQ</sequence>
<dbReference type="Proteomes" id="UP000290189">
    <property type="component" value="Unassembled WGS sequence"/>
</dbReference>
<keyword evidence="5" id="KW-0496">Mitochondrion</keyword>
<keyword evidence="1" id="KW-0433">Leucine-rich repeat</keyword>
<keyword evidence="6" id="KW-1185">Reference proteome</keyword>
<dbReference type="Pfam" id="PF13855">
    <property type="entry name" value="LRR_8"/>
    <property type="match status" value="1"/>
</dbReference>
<reference evidence="5 7" key="2">
    <citation type="submission" date="2018-03" db="EMBL/GenBank/DDBJ databases">
        <authorList>
            <person name="Fogelqvist J."/>
        </authorList>
    </citation>
    <scope>NUCLEOTIDE SEQUENCE [LARGE SCALE GENOMIC DNA]</scope>
</reference>
<accession>A0A0G4J0I9</accession>
<dbReference type="SUPFAM" id="SSF52058">
    <property type="entry name" value="L domain-like"/>
    <property type="match status" value="1"/>
</dbReference>
<evidence type="ECO:0000313" key="5">
    <source>
        <dbReference type="EMBL" id="SPQ97024.1"/>
    </source>
</evidence>